<feature type="compositionally biased region" description="Basic and acidic residues" evidence="1">
    <location>
        <begin position="192"/>
        <end position="203"/>
    </location>
</feature>
<feature type="compositionally biased region" description="Basic and acidic residues" evidence="1">
    <location>
        <begin position="287"/>
        <end position="300"/>
    </location>
</feature>
<feature type="compositionally biased region" description="Low complexity" evidence="1">
    <location>
        <begin position="417"/>
        <end position="431"/>
    </location>
</feature>
<feature type="compositionally biased region" description="Basic and acidic residues" evidence="1">
    <location>
        <begin position="210"/>
        <end position="229"/>
    </location>
</feature>
<proteinExistence type="predicted"/>
<feature type="compositionally biased region" description="Basic and acidic residues" evidence="1">
    <location>
        <begin position="589"/>
        <end position="603"/>
    </location>
</feature>
<accession>A0A8H4W1U6</accession>
<feature type="compositionally biased region" description="Basic and acidic residues" evidence="1">
    <location>
        <begin position="346"/>
        <end position="357"/>
    </location>
</feature>
<feature type="compositionally biased region" description="Polar residues" evidence="1">
    <location>
        <begin position="616"/>
        <end position="626"/>
    </location>
</feature>
<evidence type="ECO:0000313" key="2">
    <source>
        <dbReference type="EMBL" id="KAF4628665.1"/>
    </source>
</evidence>
<feature type="compositionally biased region" description="Basic and acidic residues" evidence="1">
    <location>
        <begin position="544"/>
        <end position="554"/>
    </location>
</feature>
<feature type="compositionally biased region" description="Low complexity" evidence="1">
    <location>
        <begin position="318"/>
        <end position="339"/>
    </location>
</feature>
<sequence>MEGKKAKAAASKGAVDLGPVNKQIALLKERQLPHIPHLLLVNTDYPYRPEFPHENQNTPFESWEVKALQYMTLVADGDRGIALAKGNWEDEYTGPPPTRGDARSSTTTPNPHNKDPKKPSVKYSIKDYKNMKQTGVRPSPRPAVADIERRPGHSRNTSAMSLDTPMSRVSSMEGPTSDPRANGATASVNSARIERIPPREERSNTSSNRSDAREKPRSTTNGHIEHSSRDPVQNKGPNIKVQKSDPPRLTPHIKHSLPPRPPSPRREKPTSELKSQKRLLENTSGPPEKRTKVEPTRPRSDSQNAPPKKPEVRPEAKPSPTKSQKPQSQSSNPSPLPKKILSSKPADMKKKNSEKPIELPPLLSPLPADLENGPTSHPSGFATVKKGTSGKTSSSNTPSKGKTSTDTIVVKRPPVDSSPLSTPPQSSSTPPFILPRILSPGLPDIVEQELLRLQQKSAQLNTVESRHKEVRQPDAPGVARKMPKSKVGHPPKKTHAESSKSQEAEKSTPDERGDSRLIVKIPYKKSKQKDMVRLLATKPTPSKEFLRLEAERRTLQQPKVVVQASQSDSEEDRPLAELPKPPPPPSRKRPTDSSEPRPTEPRVLEPPPKRVKVTENVESSRTSTPTKPALKSPAHIGPSEKSLLTTPRKGDAMKTIAMRRVDSNDSHARTPQAATISTPASAEKPRINGELRVHPDLDRLRGEEKRLTAQATKLKHKMDEILKLKTDIREARNVTEAQRKLGLSYGLECIVVYMNAFSAKDRISQFQKQMPMSQSWESLLKLWEFLDTNARTFPILQALSSRLGALCREELQRIFSESKDFQNREQKCYDLLRSNFKERDKLWNRSHASRSLLAELGITDVLGPWTTVPEATSFAMDALGAYSKKEKVGWKRDPGF</sequence>
<feature type="region of interest" description="Disordered" evidence="1">
    <location>
        <begin position="458"/>
        <end position="646"/>
    </location>
</feature>
<feature type="region of interest" description="Disordered" evidence="1">
    <location>
        <begin position="661"/>
        <end position="683"/>
    </location>
</feature>
<dbReference type="Proteomes" id="UP000566819">
    <property type="component" value="Unassembled WGS sequence"/>
</dbReference>
<name>A0A8H4W1U6_9HELO</name>
<gene>
    <name evidence="2" type="ORF">G7Y89_g9491</name>
</gene>
<reference evidence="2 3" key="1">
    <citation type="submission" date="2020-03" db="EMBL/GenBank/DDBJ databases">
        <title>Draft Genome Sequence of Cudoniella acicularis.</title>
        <authorList>
            <person name="Buettner E."/>
            <person name="Kellner H."/>
        </authorList>
    </citation>
    <scope>NUCLEOTIDE SEQUENCE [LARGE SCALE GENOMIC DNA]</scope>
    <source>
        <strain evidence="2 3">DSM 108380</strain>
    </source>
</reference>
<feature type="compositionally biased region" description="Basic and acidic residues" evidence="1">
    <location>
        <begin position="112"/>
        <end position="130"/>
    </location>
</feature>
<evidence type="ECO:0000256" key="1">
    <source>
        <dbReference type="SAM" id="MobiDB-lite"/>
    </source>
</evidence>
<feature type="compositionally biased region" description="Basic residues" evidence="1">
    <location>
        <begin position="481"/>
        <end position="493"/>
    </location>
</feature>
<dbReference type="AlphaFoldDB" id="A0A8H4W1U6"/>
<feature type="compositionally biased region" description="Basic and acidic residues" evidence="1">
    <location>
        <begin position="264"/>
        <end position="280"/>
    </location>
</feature>
<comment type="caution">
    <text evidence="2">The sequence shown here is derived from an EMBL/GenBank/DDBJ whole genome shotgun (WGS) entry which is preliminary data.</text>
</comment>
<dbReference type="OrthoDB" id="284473at2759"/>
<evidence type="ECO:0000313" key="3">
    <source>
        <dbReference type="Proteomes" id="UP000566819"/>
    </source>
</evidence>
<protein>
    <submittedName>
        <fullName evidence="2">Uncharacterized protein</fullName>
    </submittedName>
</protein>
<feature type="compositionally biased region" description="Low complexity" evidence="1">
    <location>
        <begin position="383"/>
        <end position="405"/>
    </location>
</feature>
<feature type="region of interest" description="Disordered" evidence="1">
    <location>
        <begin position="86"/>
        <end position="438"/>
    </location>
</feature>
<keyword evidence="3" id="KW-1185">Reference proteome</keyword>
<dbReference type="EMBL" id="JAAMPI010000780">
    <property type="protein sequence ID" value="KAF4628665.1"/>
    <property type="molecule type" value="Genomic_DNA"/>
</dbReference>
<feature type="compositionally biased region" description="Basic and acidic residues" evidence="1">
    <location>
        <begin position="494"/>
        <end position="517"/>
    </location>
</feature>
<organism evidence="2 3">
    <name type="scientific">Cudoniella acicularis</name>
    <dbReference type="NCBI Taxonomy" id="354080"/>
    <lineage>
        <taxon>Eukaryota</taxon>
        <taxon>Fungi</taxon>
        <taxon>Dikarya</taxon>
        <taxon>Ascomycota</taxon>
        <taxon>Pezizomycotina</taxon>
        <taxon>Leotiomycetes</taxon>
        <taxon>Helotiales</taxon>
        <taxon>Tricladiaceae</taxon>
        <taxon>Cudoniella</taxon>
    </lineage>
</organism>